<dbReference type="GO" id="GO:0004721">
    <property type="term" value="F:phosphoprotein phosphatase activity"/>
    <property type="evidence" value="ECO:0007669"/>
    <property type="project" value="UniProtKB-KW"/>
</dbReference>
<dbReference type="InterPro" id="IPR003660">
    <property type="entry name" value="HAMP_dom"/>
</dbReference>
<comment type="catalytic activity">
    <reaction evidence="1">
        <text>ATP + protein L-histidine = ADP + protein N-phospho-L-histidine.</text>
        <dbReference type="EC" id="2.7.13.3"/>
    </reaction>
</comment>
<keyword evidence="20" id="KW-0464">Manganese</keyword>
<dbReference type="SUPFAM" id="SSF158472">
    <property type="entry name" value="HAMP domain-like"/>
    <property type="match status" value="1"/>
</dbReference>
<evidence type="ECO:0000256" key="1">
    <source>
        <dbReference type="ARBA" id="ARBA00000085"/>
    </source>
</evidence>
<evidence type="ECO:0000256" key="19">
    <source>
        <dbReference type="ARBA" id="ARBA00023026"/>
    </source>
</evidence>
<evidence type="ECO:0000256" key="5">
    <source>
        <dbReference type="ARBA" id="ARBA00012438"/>
    </source>
</evidence>
<sequence length="452" mass="48359">MIRRPGLRARVTAGFAVGALGASTVVGVLSYQLTERFLLAEREASAVRAVAQDARIVAAGLDAEPPDALAALSSLDTGPNRRALIRRDGRWYSSKADTANTIEDIPVELVGLAEQGRPAIQRVRVAGTPAMVVAMPLSGDTYLYEVDFMRELDRSLKVLALVLTMVAAVTTGAGALLGSWAARRVLRPLTSIADAAREIAAGDHSTRLDPAAEPELERLTTSFNLMVDQLSRRMERDRRFAADVSHELRSPLQTLANAASVLARRRAHLDQRTATAAALLAEEVARFQVLVTDLIELSRSDRHADRAAVDVPALARRLCQARGLPPDLVGTAPATDAIWQVDRRRIEQILANLLDNAQRHGGGVVAVRLARRDGAYLIQVDDDGPGVSPDDREAIFDRFVRGRSGARGDGDGTGLGLALVAQHAEAHGGRAGVADRPGGGARFEVVLPRVPS</sequence>
<dbReference type="CDD" id="cd00075">
    <property type="entry name" value="HATPase"/>
    <property type="match status" value="1"/>
</dbReference>
<keyword evidence="23" id="KW-0472">Membrane</keyword>
<accession>A0A8J3JXF2</accession>
<evidence type="ECO:0000256" key="23">
    <source>
        <dbReference type="SAM" id="Phobius"/>
    </source>
</evidence>
<evidence type="ECO:0000259" key="25">
    <source>
        <dbReference type="PROSITE" id="PS50885"/>
    </source>
</evidence>
<evidence type="ECO:0000259" key="24">
    <source>
        <dbReference type="PROSITE" id="PS50109"/>
    </source>
</evidence>
<dbReference type="AlphaFoldDB" id="A0A8J3JXF2"/>
<dbReference type="Proteomes" id="UP000601223">
    <property type="component" value="Unassembled WGS sequence"/>
</dbReference>
<evidence type="ECO:0000256" key="20">
    <source>
        <dbReference type="ARBA" id="ARBA00023211"/>
    </source>
</evidence>
<protein>
    <recommendedName>
        <fullName evidence="21">Signal transduction histidine-protein kinase/phosphatase MprB</fullName>
        <ecNumber evidence="5">2.7.13.3</ecNumber>
    </recommendedName>
    <alternativeName>
        <fullName evidence="22">Mycobacterial persistence regulator B</fullName>
    </alternativeName>
</protein>
<evidence type="ECO:0000256" key="11">
    <source>
        <dbReference type="ARBA" id="ARBA00022777"/>
    </source>
</evidence>
<proteinExistence type="predicted"/>
<dbReference type="Pfam" id="PF02518">
    <property type="entry name" value="HATPase_c"/>
    <property type="match status" value="1"/>
</dbReference>
<comment type="subcellular location">
    <subcellularLocation>
        <location evidence="4">Cell membrane</location>
        <topology evidence="4">Multi-pass membrane protein</topology>
    </subcellularLocation>
</comment>
<evidence type="ECO:0000256" key="16">
    <source>
        <dbReference type="ARBA" id="ARBA00022989"/>
    </source>
</evidence>
<keyword evidence="27" id="KW-1185">Reference proteome</keyword>
<dbReference type="Pfam" id="PF00672">
    <property type="entry name" value="HAMP"/>
    <property type="match status" value="1"/>
</dbReference>
<dbReference type="Gene3D" id="1.10.287.130">
    <property type="match status" value="1"/>
</dbReference>
<evidence type="ECO:0000256" key="17">
    <source>
        <dbReference type="ARBA" id="ARBA00023012"/>
    </source>
</evidence>
<dbReference type="CDD" id="cd06225">
    <property type="entry name" value="HAMP"/>
    <property type="match status" value="1"/>
</dbReference>
<dbReference type="PRINTS" id="PR00344">
    <property type="entry name" value="BCTRLSENSOR"/>
</dbReference>
<dbReference type="SMART" id="SM00387">
    <property type="entry name" value="HATPase_c"/>
    <property type="match status" value="1"/>
</dbReference>
<dbReference type="InterPro" id="IPR003594">
    <property type="entry name" value="HATPase_dom"/>
</dbReference>
<evidence type="ECO:0000313" key="27">
    <source>
        <dbReference type="Proteomes" id="UP000601223"/>
    </source>
</evidence>
<keyword evidence="10" id="KW-0547">Nucleotide-binding</keyword>
<evidence type="ECO:0000256" key="9">
    <source>
        <dbReference type="ARBA" id="ARBA00022692"/>
    </source>
</evidence>
<dbReference type="PROSITE" id="PS50109">
    <property type="entry name" value="HIS_KIN"/>
    <property type="match status" value="1"/>
</dbReference>
<dbReference type="GO" id="GO:0000155">
    <property type="term" value="F:phosphorelay sensor kinase activity"/>
    <property type="evidence" value="ECO:0007669"/>
    <property type="project" value="InterPro"/>
</dbReference>
<keyword evidence="13" id="KW-0067">ATP-binding</keyword>
<keyword evidence="19" id="KW-0843">Virulence</keyword>
<name>A0A8J3JXF2_9ACTN</name>
<dbReference type="PANTHER" id="PTHR44936:SF9">
    <property type="entry name" value="SENSOR PROTEIN CREC"/>
    <property type="match status" value="1"/>
</dbReference>
<evidence type="ECO:0000256" key="12">
    <source>
        <dbReference type="ARBA" id="ARBA00022801"/>
    </source>
</evidence>
<comment type="cofactor">
    <cofactor evidence="3">
        <name>Mg(2+)</name>
        <dbReference type="ChEBI" id="CHEBI:18420"/>
    </cofactor>
</comment>
<dbReference type="GO" id="GO:0005524">
    <property type="term" value="F:ATP binding"/>
    <property type="evidence" value="ECO:0007669"/>
    <property type="project" value="UniProtKB-KW"/>
</dbReference>
<feature type="transmembrane region" description="Helical" evidence="23">
    <location>
        <begin position="158"/>
        <end position="182"/>
    </location>
</feature>
<dbReference type="InterPro" id="IPR003661">
    <property type="entry name" value="HisK_dim/P_dom"/>
</dbReference>
<dbReference type="SMART" id="SM00388">
    <property type="entry name" value="HisKA"/>
    <property type="match status" value="1"/>
</dbReference>
<dbReference type="Gene3D" id="3.30.565.10">
    <property type="entry name" value="Histidine kinase-like ATPase, C-terminal domain"/>
    <property type="match status" value="1"/>
</dbReference>
<keyword evidence="18" id="KW-0346">Stress response</keyword>
<dbReference type="GO" id="GO:0005886">
    <property type="term" value="C:plasma membrane"/>
    <property type="evidence" value="ECO:0007669"/>
    <property type="project" value="UniProtKB-SubCell"/>
</dbReference>
<evidence type="ECO:0000256" key="14">
    <source>
        <dbReference type="ARBA" id="ARBA00022842"/>
    </source>
</evidence>
<evidence type="ECO:0000256" key="18">
    <source>
        <dbReference type="ARBA" id="ARBA00023016"/>
    </source>
</evidence>
<keyword evidence="11 26" id="KW-0418">Kinase</keyword>
<evidence type="ECO:0000256" key="22">
    <source>
        <dbReference type="ARBA" id="ARBA00041776"/>
    </source>
</evidence>
<keyword evidence="16 23" id="KW-1133">Transmembrane helix</keyword>
<keyword evidence="8" id="KW-0808">Transferase</keyword>
<dbReference type="SUPFAM" id="SSF55874">
    <property type="entry name" value="ATPase domain of HSP90 chaperone/DNA topoisomerase II/histidine kinase"/>
    <property type="match status" value="1"/>
</dbReference>
<evidence type="ECO:0000256" key="10">
    <source>
        <dbReference type="ARBA" id="ARBA00022741"/>
    </source>
</evidence>
<keyword evidence="17" id="KW-0902">Two-component regulatory system</keyword>
<evidence type="ECO:0000313" key="26">
    <source>
        <dbReference type="EMBL" id="GIF85444.1"/>
    </source>
</evidence>
<dbReference type="InterPro" id="IPR050980">
    <property type="entry name" value="2C_sensor_his_kinase"/>
</dbReference>
<evidence type="ECO:0000256" key="15">
    <source>
        <dbReference type="ARBA" id="ARBA00022912"/>
    </source>
</evidence>
<reference evidence="26 27" key="1">
    <citation type="submission" date="2021-01" db="EMBL/GenBank/DDBJ databases">
        <title>Whole genome shotgun sequence of Catellatospora bangladeshensis NBRC 107357.</title>
        <authorList>
            <person name="Komaki H."/>
            <person name="Tamura T."/>
        </authorList>
    </citation>
    <scope>NUCLEOTIDE SEQUENCE [LARGE SCALE GENOMIC DNA]</scope>
    <source>
        <strain evidence="26 27">NBRC 107357</strain>
    </source>
</reference>
<evidence type="ECO:0000256" key="2">
    <source>
        <dbReference type="ARBA" id="ARBA00001936"/>
    </source>
</evidence>
<comment type="cofactor">
    <cofactor evidence="2">
        <name>Mn(2+)</name>
        <dbReference type="ChEBI" id="CHEBI:29035"/>
    </cofactor>
</comment>
<dbReference type="PANTHER" id="PTHR44936">
    <property type="entry name" value="SENSOR PROTEIN CREC"/>
    <property type="match status" value="1"/>
</dbReference>
<dbReference type="InterPro" id="IPR004358">
    <property type="entry name" value="Sig_transdc_His_kin-like_C"/>
</dbReference>
<dbReference type="InterPro" id="IPR036890">
    <property type="entry name" value="HATPase_C_sf"/>
</dbReference>
<dbReference type="Gene3D" id="6.10.340.10">
    <property type="match status" value="1"/>
</dbReference>
<evidence type="ECO:0000256" key="8">
    <source>
        <dbReference type="ARBA" id="ARBA00022679"/>
    </source>
</evidence>
<evidence type="ECO:0000256" key="4">
    <source>
        <dbReference type="ARBA" id="ARBA00004651"/>
    </source>
</evidence>
<evidence type="ECO:0000256" key="6">
    <source>
        <dbReference type="ARBA" id="ARBA00022475"/>
    </source>
</evidence>
<keyword evidence="12" id="KW-0378">Hydrolase</keyword>
<evidence type="ECO:0000256" key="21">
    <source>
        <dbReference type="ARBA" id="ARBA00040454"/>
    </source>
</evidence>
<dbReference type="EC" id="2.7.13.3" evidence="5"/>
<evidence type="ECO:0000256" key="13">
    <source>
        <dbReference type="ARBA" id="ARBA00022840"/>
    </source>
</evidence>
<dbReference type="InterPro" id="IPR036097">
    <property type="entry name" value="HisK_dim/P_sf"/>
</dbReference>
<gene>
    <name evidence="26" type="primary">mtrB_2</name>
    <name evidence="26" type="ORF">Cba03nite_67930</name>
</gene>
<comment type="caution">
    <text evidence="26">The sequence shown here is derived from an EMBL/GenBank/DDBJ whole genome shotgun (WGS) entry which is preliminary data.</text>
</comment>
<dbReference type="SUPFAM" id="SSF47384">
    <property type="entry name" value="Homodimeric domain of signal transducing histidine kinase"/>
    <property type="match status" value="1"/>
</dbReference>
<keyword evidence="15" id="KW-0904">Protein phosphatase</keyword>
<feature type="domain" description="HAMP" evidence="25">
    <location>
        <begin position="183"/>
        <end position="235"/>
    </location>
</feature>
<keyword evidence="9 23" id="KW-0812">Transmembrane</keyword>
<dbReference type="CDD" id="cd00082">
    <property type="entry name" value="HisKA"/>
    <property type="match status" value="1"/>
</dbReference>
<dbReference type="Pfam" id="PF00512">
    <property type="entry name" value="HisKA"/>
    <property type="match status" value="1"/>
</dbReference>
<dbReference type="EMBL" id="BONF01000047">
    <property type="protein sequence ID" value="GIF85444.1"/>
    <property type="molecule type" value="Genomic_DNA"/>
</dbReference>
<keyword evidence="14" id="KW-0460">Magnesium</keyword>
<dbReference type="InterPro" id="IPR005467">
    <property type="entry name" value="His_kinase_dom"/>
</dbReference>
<evidence type="ECO:0000256" key="7">
    <source>
        <dbReference type="ARBA" id="ARBA00022553"/>
    </source>
</evidence>
<evidence type="ECO:0000256" key="3">
    <source>
        <dbReference type="ARBA" id="ARBA00001946"/>
    </source>
</evidence>
<dbReference type="SMART" id="SM00304">
    <property type="entry name" value="HAMP"/>
    <property type="match status" value="1"/>
</dbReference>
<organism evidence="26 27">
    <name type="scientific">Catellatospora bangladeshensis</name>
    <dbReference type="NCBI Taxonomy" id="310355"/>
    <lineage>
        <taxon>Bacteria</taxon>
        <taxon>Bacillati</taxon>
        <taxon>Actinomycetota</taxon>
        <taxon>Actinomycetes</taxon>
        <taxon>Micromonosporales</taxon>
        <taxon>Micromonosporaceae</taxon>
        <taxon>Catellatospora</taxon>
    </lineage>
</organism>
<feature type="domain" description="Histidine kinase" evidence="24">
    <location>
        <begin position="243"/>
        <end position="451"/>
    </location>
</feature>
<dbReference type="PROSITE" id="PS50885">
    <property type="entry name" value="HAMP"/>
    <property type="match status" value="1"/>
</dbReference>
<keyword evidence="6" id="KW-1003">Cell membrane</keyword>
<keyword evidence="7" id="KW-0597">Phosphoprotein</keyword>